<dbReference type="GO" id="GO:0005737">
    <property type="term" value="C:cytoplasm"/>
    <property type="evidence" value="ECO:0007669"/>
    <property type="project" value="TreeGrafter"/>
</dbReference>
<keyword evidence="5" id="KW-1185">Reference proteome</keyword>
<dbReference type="PANTHER" id="PTHR48100">
    <property type="entry name" value="BROAD-SPECIFICITY PHOSPHATASE YOR283W-RELATED"/>
    <property type="match status" value="1"/>
</dbReference>
<sequence length="208" mass="23525">MTEFYFVRHGQTMNNVLGRYSGGVTDSPLTEVGVQHAEEAGQFLKDVHFDNVYVSPQPRAQKTAQLVLAPNDFEASRMTTVNDLHEINQGDWDGDIRAYHIHEPQAINYYHHPEKYDAANQNGESYPDMIKRGRAVIDKIYQANPKGRVLVVSHGTFLLVLLKTLQGVPLKDVRNGKLLDNSSISIFTTDDGKHFTCTDWNDTSFMNK</sequence>
<protein>
    <submittedName>
        <fullName evidence="3">Phosphoglycerate mutase</fullName>
    </submittedName>
</protein>
<evidence type="ECO:0000313" key="3">
    <source>
        <dbReference type="EMBL" id="KRN28364.1"/>
    </source>
</evidence>
<dbReference type="RefSeq" id="WP_057769328.1">
    <property type="nucleotide sequence ID" value="NZ_JQAT01000003.1"/>
</dbReference>
<reference evidence="5 6" key="1">
    <citation type="journal article" date="2015" name="Genome Announc.">
        <title>Expanding the biotechnology potential of lactobacilli through comparative genomics of 213 strains and associated genera.</title>
        <authorList>
            <person name="Sun Z."/>
            <person name="Harris H.M."/>
            <person name="McCann A."/>
            <person name="Guo C."/>
            <person name="Argimon S."/>
            <person name="Zhang W."/>
            <person name="Yang X."/>
            <person name="Jeffery I.B."/>
            <person name="Cooney J.C."/>
            <person name="Kagawa T.F."/>
            <person name="Liu W."/>
            <person name="Song Y."/>
            <person name="Salvetti E."/>
            <person name="Wrobel A."/>
            <person name="Rasinkangas P."/>
            <person name="Parkhill J."/>
            <person name="Rea M.C."/>
            <person name="O'Sullivan O."/>
            <person name="Ritari J."/>
            <person name="Douillard F.P."/>
            <person name="Paul Ross R."/>
            <person name="Yang R."/>
            <person name="Briner A.E."/>
            <person name="Felis G.E."/>
            <person name="de Vos W.M."/>
            <person name="Barrangou R."/>
            <person name="Klaenhammer T.R."/>
            <person name="Caufield P.W."/>
            <person name="Cui Y."/>
            <person name="Zhang H."/>
            <person name="O'Toole P.W."/>
        </authorList>
    </citation>
    <scope>NUCLEOTIDE SEQUENCE [LARGE SCALE GENOMIC DNA]</scope>
    <source>
        <strain evidence="3 6">ATCC BAA-66</strain>
        <strain evidence="4 5">DSM 13344</strain>
    </source>
</reference>
<dbReference type="OrthoDB" id="9782128at2"/>
<dbReference type="Proteomes" id="UP000051645">
    <property type="component" value="Unassembled WGS sequence"/>
</dbReference>
<feature type="binding site" evidence="2">
    <location>
        <position position="59"/>
    </location>
    <ligand>
        <name>substrate</name>
    </ligand>
</feature>
<dbReference type="GO" id="GO:0016791">
    <property type="term" value="F:phosphatase activity"/>
    <property type="evidence" value="ECO:0007669"/>
    <property type="project" value="TreeGrafter"/>
</dbReference>
<dbReference type="Pfam" id="PF00300">
    <property type="entry name" value="His_Phos_1"/>
    <property type="match status" value="1"/>
</dbReference>
<dbReference type="CDD" id="cd07067">
    <property type="entry name" value="HP_PGM_like"/>
    <property type="match status" value="1"/>
</dbReference>
<name>A0A0R2FT86_9LACO</name>
<dbReference type="AlphaFoldDB" id="A0A0R2FT86"/>
<dbReference type="EMBL" id="JQAZ01000003">
    <property type="protein sequence ID" value="KRN31865.1"/>
    <property type="molecule type" value="Genomic_DNA"/>
</dbReference>
<dbReference type="PIRSF" id="PIRSF000709">
    <property type="entry name" value="6PFK_2-Ptase"/>
    <property type="match status" value="1"/>
</dbReference>
<evidence type="ECO:0000256" key="1">
    <source>
        <dbReference type="PIRSR" id="PIRSR613078-1"/>
    </source>
</evidence>
<dbReference type="STRING" id="81857.IV38_GL001363"/>
<dbReference type="InterPro" id="IPR013078">
    <property type="entry name" value="His_Pase_superF_clade-1"/>
</dbReference>
<dbReference type="SUPFAM" id="SSF53254">
    <property type="entry name" value="Phosphoglycerate mutase-like"/>
    <property type="match status" value="1"/>
</dbReference>
<gene>
    <name evidence="3" type="ORF">IV38_GL001363</name>
    <name evidence="4" type="ORF">IV40_GL001150</name>
</gene>
<evidence type="ECO:0000256" key="2">
    <source>
        <dbReference type="PIRSR" id="PIRSR613078-2"/>
    </source>
</evidence>
<dbReference type="InterPro" id="IPR029033">
    <property type="entry name" value="His_PPase_superfam"/>
</dbReference>
<feature type="binding site" evidence="2">
    <location>
        <begin position="8"/>
        <end position="15"/>
    </location>
    <ligand>
        <name>substrate</name>
    </ligand>
</feature>
<dbReference type="Proteomes" id="UP000051751">
    <property type="component" value="Unassembled WGS sequence"/>
</dbReference>
<dbReference type="SMART" id="SM00855">
    <property type="entry name" value="PGAM"/>
    <property type="match status" value="1"/>
</dbReference>
<accession>A0A0R2FT86</accession>
<dbReference type="Gene3D" id="3.40.50.1240">
    <property type="entry name" value="Phosphoglycerate mutase-like"/>
    <property type="match status" value="1"/>
</dbReference>
<dbReference type="InterPro" id="IPR050275">
    <property type="entry name" value="PGM_Phosphatase"/>
</dbReference>
<organism evidence="3 6">
    <name type="scientific">Lactobacillus selangorensis</name>
    <dbReference type="NCBI Taxonomy" id="81857"/>
    <lineage>
        <taxon>Bacteria</taxon>
        <taxon>Bacillati</taxon>
        <taxon>Bacillota</taxon>
        <taxon>Bacilli</taxon>
        <taxon>Lactobacillales</taxon>
        <taxon>Lactobacillaceae</taxon>
        <taxon>Lactobacillus</taxon>
    </lineage>
</organism>
<evidence type="ECO:0000313" key="5">
    <source>
        <dbReference type="Proteomes" id="UP000051645"/>
    </source>
</evidence>
<proteinExistence type="predicted"/>
<dbReference type="PATRIC" id="fig|81857.3.peg.1372"/>
<evidence type="ECO:0000313" key="6">
    <source>
        <dbReference type="Proteomes" id="UP000051751"/>
    </source>
</evidence>
<evidence type="ECO:0000313" key="4">
    <source>
        <dbReference type="EMBL" id="KRN31865.1"/>
    </source>
</evidence>
<feature type="active site" description="Proton donor/acceptor" evidence="1">
    <location>
        <position position="86"/>
    </location>
</feature>
<comment type="caution">
    <text evidence="3">The sequence shown here is derived from an EMBL/GenBank/DDBJ whole genome shotgun (WGS) entry which is preliminary data.</text>
</comment>
<feature type="active site" description="Tele-phosphohistidine intermediate" evidence="1">
    <location>
        <position position="9"/>
    </location>
</feature>
<dbReference type="PANTHER" id="PTHR48100:SF1">
    <property type="entry name" value="HISTIDINE PHOSPHATASE FAMILY PROTEIN-RELATED"/>
    <property type="match status" value="1"/>
</dbReference>
<dbReference type="EMBL" id="JQAT01000003">
    <property type="protein sequence ID" value="KRN28364.1"/>
    <property type="molecule type" value="Genomic_DNA"/>
</dbReference>